<dbReference type="PANTHER" id="PTHR32305">
    <property type="match status" value="1"/>
</dbReference>
<evidence type="ECO:0000313" key="1">
    <source>
        <dbReference type="EMBL" id="SUX32628.1"/>
    </source>
</evidence>
<dbReference type="InterPro" id="IPR050708">
    <property type="entry name" value="T6SS_VgrG/RHS"/>
</dbReference>
<dbReference type="EMBL" id="UIGR01000001">
    <property type="protein sequence ID" value="SUX32628.1"/>
    <property type="molecule type" value="Genomic_DNA"/>
</dbReference>
<organism evidence="1 2">
    <name type="scientific">Chromobacterium violaceum</name>
    <dbReference type="NCBI Taxonomy" id="536"/>
    <lineage>
        <taxon>Bacteria</taxon>
        <taxon>Pseudomonadati</taxon>
        <taxon>Pseudomonadota</taxon>
        <taxon>Betaproteobacteria</taxon>
        <taxon>Neisseriales</taxon>
        <taxon>Chromobacteriaceae</taxon>
        <taxon>Chromobacterium</taxon>
    </lineage>
</organism>
<dbReference type="NCBIfam" id="TIGR03696">
    <property type="entry name" value="Rhs_assc_core"/>
    <property type="match status" value="1"/>
</dbReference>
<dbReference type="Proteomes" id="UP000254029">
    <property type="component" value="Unassembled WGS sequence"/>
</dbReference>
<gene>
    <name evidence="1" type="primary">wapA_3</name>
    <name evidence="1" type="ORF">NCTC8684_01708</name>
</gene>
<sequence>MAQQLSTPIYTTEWRHDALGAVCEQQDAQGNVQRFRYNVVGQLASCSLQRASESEPMPLRELDYTAAGQKRREKTGNNVVTDYQYEAQTQRLQRVTTRRPSGNGAPQLQDLVYAYDPVGNILSVTDESKDVRYFANQAVAVESRYEYDALYQLVSATGRESVGGQDLGGQPPVWRPFPNDPSQLVNYEERYVYDRGGNLTDLHHRGAGNYHRHMTVGEGSNRAQLGYEGGDVETGFDACGNLRRLSPGGQRLQWDGRNQLREVVLVERTENASDREVYQYGGDGMRVRKERSRLASGVNGREEVIYLPGLELRTRYAGEEAREAWAVIVSDTARVLHWEKGKPDGLANDSIRYSLDNHLGSSVMELDGDGKLITAEEYYPYGGTACWLAKSEVEAKYKTVRYSGKERDETGLYDYGYRYYAPWLGRWLNPDPAGTVDGINIFCFVCGNPTSAYDLDGDILYHFVDSRDIDLDRQDPRGAGYNPQQQRRHAKVAVNFEFPTLKAGGSVDFYLKRTRPGNLFTGIVDVDSGEVNLHPLNINRIGEGGPSQNDGWKKNYAGEFYEGHGALIEHNPSAGLGMTSHEQAAKIFKKNKFTSIGFSFYDVRGLRSMGDSLGREESKNTSALYGRSRSLNRPHMYRVPDSMKPGGSNIESFRAAEREYNPTKLKGDIEKGREVVEPFFELPIEFKVKILDLLRGCVEDSHLSRVLRDEMERPEYLIETYGKLKNKKNNTVVHNPAYANFRF</sequence>
<dbReference type="InterPro" id="IPR022385">
    <property type="entry name" value="Rhs_assc_core"/>
</dbReference>
<accession>A0AAX2M7N3</accession>
<protein>
    <submittedName>
        <fullName evidence="1">Cell wall-associated polypeptide CWBP200</fullName>
    </submittedName>
</protein>
<reference evidence="1 2" key="1">
    <citation type="submission" date="2018-06" db="EMBL/GenBank/DDBJ databases">
        <authorList>
            <consortium name="Pathogen Informatics"/>
            <person name="Doyle S."/>
        </authorList>
    </citation>
    <scope>NUCLEOTIDE SEQUENCE [LARGE SCALE GENOMIC DNA]</scope>
    <source>
        <strain evidence="1 2">NCTC8684</strain>
    </source>
</reference>
<comment type="caution">
    <text evidence="1">The sequence shown here is derived from an EMBL/GenBank/DDBJ whole genome shotgun (WGS) entry which is preliminary data.</text>
</comment>
<name>A0AAX2M7N3_CHRVL</name>
<dbReference type="AlphaFoldDB" id="A0AAX2M7N3"/>
<evidence type="ECO:0000313" key="2">
    <source>
        <dbReference type="Proteomes" id="UP000254029"/>
    </source>
</evidence>
<proteinExistence type="predicted"/>
<dbReference type="Gene3D" id="2.180.10.10">
    <property type="entry name" value="RHS repeat-associated core"/>
    <property type="match status" value="1"/>
</dbReference>
<dbReference type="PANTHER" id="PTHR32305:SF15">
    <property type="entry name" value="PROTEIN RHSA-RELATED"/>
    <property type="match status" value="1"/>
</dbReference>